<reference evidence="1 2" key="1">
    <citation type="submission" date="2024-01" db="EMBL/GenBank/DDBJ databases">
        <title>Genomic insights into the taxonomy and metabolism of the cyanobacterium Pannus brasiliensis CCIBt3594.</title>
        <authorList>
            <person name="Machado M."/>
            <person name="Botero N.B."/>
            <person name="Andreote A.P.D."/>
            <person name="Feitosa A.M.T."/>
            <person name="Popin R."/>
            <person name="Sivonen K."/>
            <person name="Fiore M.F."/>
        </authorList>
    </citation>
    <scope>NUCLEOTIDE SEQUENCE [LARGE SCALE GENOMIC DNA]</scope>
    <source>
        <strain evidence="1 2">CCIBt3594</strain>
    </source>
</reference>
<organism evidence="1 2">
    <name type="scientific">Pannus brasiliensis CCIBt3594</name>
    <dbReference type="NCBI Taxonomy" id="1427578"/>
    <lineage>
        <taxon>Bacteria</taxon>
        <taxon>Bacillati</taxon>
        <taxon>Cyanobacteriota</taxon>
        <taxon>Cyanophyceae</taxon>
        <taxon>Oscillatoriophycideae</taxon>
        <taxon>Chroococcales</taxon>
        <taxon>Microcystaceae</taxon>
        <taxon>Pannus</taxon>
    </lineage>
</organism>
<evidence type="ECO:0000313" key="1">
    <source>
        <dbReference type="EMBL" id="MEG3436019.1"/>
    </source>
</evidence>
<comment type="caution">
    <text evidence="1">The sequence shown here is derived from an EMBL/GenBank/DDBJ whole genome shotgun (WGS) entry which is preliminary data.</text>
</comment>
<evidence type="ECO:0000313" key="2">
    <source>
        <dbReference type="Proteomes" id="UP001328733"/>
    </source>
</evidence>
<proteinExistence type="predicted"/>
<dbReference type="Proteomes" id="UP001328733">
    <property type="component" value="Unassembled WGS sequence"/>
</dbReference>
<name>A0AAW9QTY5_9CHRO</name>
<dbReference type="Pfam" id="PF08869">
    <property type="entry name" value="XisI"/>
    <property type="match status" value="1"/>
</dbReference>
<dbReference type="AlphaFoldDB" id="A0AAW9QTY5"/>
<dbReference type="EMBL" id="JBAFSM010000003">
    <property type="protein sequence ID" value="MEG3436019.1"/>
    <property type="molecule type" value="Genomic_DNA"/>
</dbReference>
<keyword evidence="2" id="KW-1185">Reference proteome</keyword>
<dbReference type="Gene3D" id="3.30.310.110">
    <property type="entry name" value="XisI-like"/>
    <property type="match status" value="1"/>
</dbReference>
<sequence length="111" mass="13051">MDKLDYYRRIAREIFIEHSEIKPAHGEIQMKPLFDETRDRYQLLRAGWIEEERVYGALIPIDLEDDKIWIQYDGTEVGVANELLEKGVPREDIVLAYHSPLTRQYDGLAVC</sequence>
<gene>
    <name evidence="1" type="ORF">V0288_02710</name>
</gene>
<protein>
    <submittedName>
        <fullName evidence="1">XisI protein</fullName>
    </submittedName>
</protein>
<dbReference type="InterPro" id="IPR014968">
    <property type="entry name" value="XisI"/>
</dbReference>
<dbReference type="InterPro" id="IPR035943">
    <property type="entry name" value="XisI-like_sf"/>
</dbReference>
<dbReference type="CDD" id="cd16382">
    <property type="entry name" value="XisI-like"/>
    <property type="match status" value="1"/>
</dbReference>
<dbReference type="RefSeq" id="WP_332863468.1">
    <property type="nucleotide sequence ID" value="NZ_JBAFSM010000003.1"/>
</dbReference>
<accession>A0AAW9QTY5</accession>
<dbReference type="SUPFAM" id="SSF143847">
    <property type="entry name" value="XisI-like"/>
    <property type="match status" value="1"/>
</dbReference>